<proteinExistence type="predicted"/>
<evidence type="ECO:0000313" key="1">
    <source>
        <dbReference type="EMBL" id="TFY76661.1"/>
    </source>
</evidence>
<dbReference type="Proteomes" id="UP000298061">
    <property type="component" value="Unassembled WGS sequence"/>
</dbReference>
<organism evidence="1 2">
    <name type="scientific">Hericium alpestre</name>
    <dbReference type="NCBI Taxonomy" id="135208"/>
    <lineage>
        <taxon>Eukaryota</taxon>
        <taxon>Fungi</taxon>
        <taxon>Dikarya</taxon>
        <taxon>Basidiomycota</taxon>
        <taxon>Agaricomycotina</taxon>
        <taxon>Agaricomycetes</taxon>
        <taxon>Russulales</taxon>
        <taxon>Hericiaceae</taxon>
        <taxon>Hericium</taxon>
    </lineage>
</organism>
<comment type="caution">
    <text evidence="1">The sequence shown here is derived from an EMBL/GenBank/DDBJ whole genome shotgun (WGS) entry which is preliminary data.</text>
</comment>
<reference evidence="1 2" key="1">
    <citation type="submission" date="2019-02" db="EMBL/GenBank/DDBJ databases">
        <title>Genome sequencing of the rare red list fungi Hericium alpestre (H. flagellum).</title>
        <authorList>
            <person name="Buettner E."/>
            <person name="Kellner H."/>
        </authorList>
    </citation>
    <scope>NUCLEOTIDE SEQUENCE [LARGE SCALE GENOMIC DNA]</scope>
    <source>
        <strain evidence="1 2">DSM 108284</strain>
    </source>
</reference>
<keyword evidence="2" id="KW-1185">Reference proteome</keyword>
<name>A0A4Y9ZS85_9AGAM</name>
<protein>
    <submittedName>
        <fullName evidence="1">Uncharacterized protein</fullName>
    </submittedName>
</protein>
<sequence>MLRSLSTTVQDQFGIGFDLSYASPAAHHAIGPYPTIIPYQAALLYHNQTASTHPAVRTAQDPSAAQSSAALESYVCDSPDHWVYGHSQDGGYANMDADVAWGNGEMFAFLPATAQNQMRTTSDPLYSPPTAQPVIPTITSIHSGRSAHPPFTIQSSVPRPPILTPSEHGNAYSNAFDAVYGRSQDGTFGHENVDAGAMLAPAQTLASSLATVDGHSLISPAHSTYNTMPPAFTARWPTFGQPFSSTSPKTSLPMMQHYNPVPPAQSAPNAFTSVPAVETIVPVSLLPIEQEVFGYVRTANQRRYENFTSKTISFNDRVEGPGISIGHLLNNGSMDLIRDCDKYSRRIHLRRRPSADKPDVAVTFADLARQIAGRVNDFLGTHSGRAWAARENATIHQIVLLDIRRVSRGAWMITMAKSTVHT</sequence>
<evidence type="ECO:0000313" key="2">
    <source>
        <dbReference type="Proteomes" id="UP000298061"/>
    </source>
</evidence>
<dbReference type="EMBL" id="SFCI01001138">
    <property type="protein sequence ID" value="TFY76661.1"/>
    <property type="molecule type" value="Genomic_DNA"/>
</dbReference>
<dbReference type="AlphaFoldDB" id="A0A4Y9ZS85"/>
<gene>
    <name evidence="1" type="ORF">EWM64_g7351</name>
</gene>
<accession>A0A4Y9ZS85</accession>